<protein>
    <recommendedName>
        <fullName evidence="5">CDAN1-interacting nuclease 1</fullName>
    </recommendedName>
</protein>
<reference evidence="7" key="2">
    <citation type="submission" date="2020-05" db="UniProtKB">
        <authorList>
            <consortium name="EnsemblMetazoa"/>
        </authorList>
    </citation>
    <scope>IDENTIFICATION</scope>
    <source>
        <strain evidence="7">JHB</strain>
    </source>
</reference>
<proteinExistence type="predicted"/>
<dbReference type="eggNOG" id="ENOG502R9SY">
    <property type="taxonomic scope" value="Eukaryota"/>
</dbReference>
<dbReference type="HOGENOM" id="CLU_076808_0_1_1"/>
<keyword evidence="8" id="KW-1185">Reference proteome</keyword>
<dbReference type="Pfam" id="PF14811">
    <property type="entry name" value="TPD"/>
    <property type="match status" value="1"/>
</dbReference>
<keyword evidence="3" id="KW-0963">Cytoplasm</keyword>
<evidence type="ECO:0000313" key="6">
    <source>
        <dbReference type="EMBL" id="EDS35470.1"/>
    </source>
</evidence>
<evidence type="ECO:0000256" key="3">
    <source>
        <dbReference type="ARBA" id="ARBA00022490"/>
    </source>
</evidence>
<evidence type="ECO:0000313" key="7">
    <source>
        <dbReference type="EnsemblMetazoa" id="CPIJ002302-PA"/>
    </source>
</evidence>
<dbReference type="InterPro" id="IPR029404">
    <property type="entry name" value="CDIN1"/>
</dbReference>
<dbReference type="FunCoup" id="B0W5I7">
    <property type="interactions" value="1491"/>
</dbReference>
<dbReference type="GO" id="GO:0005634">
    <property type="term" value="C:nucleus"/>
    <property type="evidence" value="ECO:0007669"/>
    <property type="project" value="UniProtKB-SubCell"/>
</dbReference>
<name>B0W5I7_CULQU</name>
<dbReference type="VEuPathDB" id="VectorBase:CQUJHB013150"/>
<keyword evidence="4" id="KW-0539">Nucleus</keyword>
<gene>
    <name evidence="7" type="primary">6033536</name>
    <name evidence="6" type="ORF">CpipJ_CPIJ002302</name>
</gene>
<comment type="subcellular location">
    <subcellularLocation>
        <location evidence="2">Cytoplasm</location>
    </subcellularLocation>
    <subcellularLocation>
        <location evidence="1">Nucleus</location>
    </subcellularLocation>
</comment>
<dbReference type="KEGG" id="cqu:CpipJ_CPIJ002302"/>
<dbReference type="PANTHER" id="PTHR31661">
    <property type="entry name" value="SIMILAR TO CDNA SEQUENCE BC052040"/>
    <property type="match status" value="1"/>
</dbReference>
<dbReference type="STRING" id="7176.B0W5I7"/>
<dbReference type="EMBL" id="DS231843">
    <property type="protein sequence ID" value="EDS35470.1"/>
    <property type="molecule type" value="Genomic_DNA"/>
</dbReference>
<dbReference type="AlphaFoldDB" id="B0W5I7"/>
<evidence type="ECO:0000256" key="4">
    <source>
        <dbReference type="ARBA" id="ARBA00023242"/>
    </source>
</evidence>
<evidence type="ECO:0000256" key="1">
    <source>
        <dbReference type="ARBA" id="ARBA00004123"/>
    </source>
</evidence>
<dbReference type="OrthoDB" id="1272at2759"/>
<reference evidence="6" key="1">
    <citation type="submission" date="2007-03" db="EMBL/GenBank/DDBJ databases">
        <title>Annotation of Culex pipiens quinquefasciatus.</title>
        <authorList>
            <consortium name="The Broad Institute Genome Sequencing Platform"/>
            <person name="Atkinson P.W."/>
            <person name="Hemingway J."/>
            <person name="Christensen B.M."/>
            <person name="Higgs S."/>
            <person name="Kodira C."/>
            <person name="Hannick L."/>
            <person name="Megy K."/>
            <person name="O'Leary S."/>
            <person name="Pearson M."/>
            <person name="Haas B.J."/>
            <person name="Mauceli E."/>
            <person name="Wortman J.R."/>
            <person name="Lee N.H."/>
            <person name="Guigo R."/>
            <person name="Stanke M."/>
            <person name="Alvarado L."/>
            <person name="Amedeo P."/>
            <person name="Antoine C.H."/>
            <person name="Arensburger P."/>
            <person name="Bidwell S.L."/>
            <person name="Crawford M."/>
            <person name="Camaro F."/>
            <person name="Devon K."/>
            <person name="Engels R."/>
            <person name="Hammond M."/>
            <person name="Howarth C."/>
            <person name="Koehrsen M."/>
            <person name="Lawson D."/>
            <person name="Montgomery P."/>
            <person name="Nene V."/>
            <person name="Nusbaum C."/>
            <person name="Puiu D."/>
            <person name="Romero-Severson J."/>
            <person name="Severson D.W."/>
            <person name="Shumway M."/>
            <person name="Sisk P."/>
            <person name="Stolte C."/>
            <person name="Zeng Q."/>
            <person name="Eisenstadt E."/>
            <person name="Fraser-Liggett C."/>
            <person name="Strausberg R."/>
            <person name="Galagan J."/>
            <person name="Birren B."/>
            <person name="Collins F.H."/>
        </authorList>
    </citation>
    <scope>NUCLEOTIDE SEQUENCE [LARGE SCALE GENOMIC DNA]</scope>
    <source>
        <strain evidence="6">JHB</strain>
    </source>
</reference>
<evidence type="ECO:0000256" key="5">
    <source>
        <dbReference type="ARBA" id="ARBA00023480"/>
    </source>
</evidence>
<sequence length="292" mass="33477">MVILNYEQFSEIQQAIHKFRGHSIDCSRELVRRFPQHSPEMLGSILSREVQQRLKQSHSRISARAEDLLADYGRKIKSGASLDVLLKMSLSLRIPPLSLCRMLLLKKYSHKTKAEVSEMLRHPDIIPDSVLGANVGYCLYNENMEGPITDTIRRCIGEEYEMKLKQMAKDMGMVFYDEGDLRRTGYDKTPDLKLAIPCLYKGRAVNWIESKASFGDMDSHQKYVRDQLISYGNRFGAGIVIYWFGYLDMIADCAENGDFITVVDNFPAPEELEFLKFNIPDTCLEELNKPVS</sequence>
<dbReference type="VEuPathDB" id="VectorBase:CPIJ002302"/>
<dbReference type="Proteomes" id="UP000002320">
    <property type="component" value="Unassembled WGS sequence"/>
</dbReference>
<accession>B0W5I7</accession>
<dbReference type="EnsemblMetazoa" id="CPIJ002302-RA">
    <property type="protein sequence ID" value="CPIJ002302-PA"/>
    <property type="gene ID" value="CPIJ002302"/>
</dbReference>
<dbReference type="GO" id="GO:0005737">
    <property type="term" value="C:cytoplasm"/>
    <property type="evidence" value="ECO:0007669"/>
    <property type="project" value="UniProtKB-SubCell"/>
</dbReference>
<evidence type="ECO:0000256" key="2">
    <source>
        <dbReference type="ARBA" id="ARBA00004496"/>
    </source>
</evidence>
<evidence type="ECO:0000313" key="8">
    <source>
        <dbReference type="Proteomes" id="UP000002320"/>
    </source>
</evidence>
<organism>
    <name type="scientific">Culex quinquefasciatus</name>
    <name type="common">Southern house mosquito</name>
    <name type="synonym">Culex pungens</name>
    <dbReference type="NCBI Taxonomy" id="7176"/>
    <lineage>
        <taxon>Eukaryota</taxon>
        <taxon>Metazoa</taxon>
        <taxon>Ecdysozoa</taxon>
        <taxon>Arthropoda</taxon>
        <taxon>Hexapoda</taxon>
        <taxon>Insecta</taxon>
        <taxon>Pterygota</taxon>
        <taxon>Neoptera</taxon>
        <taxon>Endopterygota</taxon>
        <taxon>Diptera</taxon>
        <taxon>Nematocera</taxon>
        <taxon>Culicoidea</taxon>
        <taxon>Culicidae</taxon>
        <taxon>Culicinae</taxon>
        <taxon>Culicini</taxon>
        <taxon>Culex</taxon>
        <taxon>Culex</taxon>
    </lineage>
</organism>
<dbReference type="OMA" id="DTKGHKF"/>
<dbReference type="InParanoid" id="B0W5I7"/>
<dbReference type="PANTHER" id="PTHR31661:SF1">
    <property type="entry name" value="CDAN1-INTERACTING NUCLEASE 1"/>
    <property type="match status" value="1"/>
</dbReference>